<dbReference type="SMART" id="SM00368">
    <property type="entry name" value="LRR_RI"/>
    <property type="match status" value="5"/>
</dbReference>
<evidence type="ECO:0000313" key="2">
    <source>
        <dbReference type="Proteomes" id="UP001497644"/>
    </source>
</evidence>
<dbReference type="InterPro" id="IPR053040">
    <property type="entry name" value="LRR-containing_protein_71"/>
</dbReference>
<protein>
    <submittedName>
        <fullName evidence="1">Uncharacterized protein</fullName>
    </submittedName>
</protein>
<accession>A0AAV2NJQ1</accession>
<dbReference type="PANTHER" id="PTHR46984:SF1">
    <property type="entry name" value="LEUCINE-RICH REPEAT-CONTAINING PROTEIN 71"/>
    <property type="match status" value="1"/>
</dbReference>
<dbReference type="Gene3D" id="3.80.10.10">
    <property type="entry name" value="Ribonuclease Inhibitor"/>
    <property type="match status" value="2"/>
</dbReference>
<proteinExistence type="predicted"/>
<dbReference type="SUPFAM" id="SSF52047">
    <property type="entry name" value="RNI-like"/>
    <property type="match status" value="1"/>
</dbReference>
<dbReference type="EMBL" id="OZ034825">
    <property type="protein sequence ID" value="CAL1679907.1"/>
    <property type="molecule type" value="Genomic_DNA"/>
</dbReference>
<organism evidence="1 2">
    <name type="scientific">Lasius platythorax</name>
    <dbReference type="NCBI Taxonomy" id="488582"/>
    <lineage>
        <taxon>Eukaryota</taxon>
        <taxon>Metazoa</taxon>
        <taxon>Ecdysozoa</taxon>
        <taxon>Arthropoda</taxon>
        <taxon>Hexapoda</taxon>
        <taxon>Insecta</taxon>
        <taxon>Pterygota</taxon>
        <taxon>Neoptera</taxon>
        <taxon>Endopterygota</taxon>
        <taxon>Hymenoptera</taxon>
        <taxon>Apocrita</taxon>
        <taxon>Aculeata</taxon>
        <taxon>Formicoidea</taxon>
        <taxon>Formicidae</taxon>
        <taxon>Formicinae</taxon>
        <taxon>Lasius</taxon>
        <taxon>Lasius</taxon>
    </lineage>
</organism>
<dbReference type="InterPro" id="IPR032675">
    <property type="entry name" value="LRR_dom_sf"/>
</dbReference>
<sequence length="387" mass="44894">MFRSSMFFSKILKEWRTYRNWNEVSICILDALSTTLQKYNTITVLKLSNCQINAYGILQIAQMLTEFECLIDLNLDNNPNVQENYFLLCTPATNLRYLSLKMCKLSDKGVQKIADELKYWDLPNNPKLIALNMADNDITDIGAEYIAAMLRTNRSLQSLVLTGNKIHDDGALLIIQELCMSTLTHEEVVDLRRRRFFELESKLDNGTIQETFVTTRWKKNKTSQLQNLIQNSKKTNRRDSSSKMRVQINSPSISDNSIQISEKFSDSNISHPFTRETMAINSSVMTSGNLELQHLSLSFNRLTNKTLKKLISCLYYQNYVLLNDYSRGLLYVFLEGNDISKNEDWKTFQELLRCRRQDNQIIRDEDFKDLVPVESETLRSKISGLHI</sequence>
<keyword evidence="2" id="KW-1185">Reference proteome</keyword>
<reference evidence="1" key="1">
    <citation type="submission" date="2024-04" db="EMBL/GenBank/DDBJ databases">
        <authorList>
            <consortium name="Molecular Ecology Group"/>
        </authorList>
    </citation>
    <scope>NUCLEOTIDE SEQUENCE</scope>
</reference>
<evidence type="ECO:0000313" key="1">
    <source>
        <dbReference type="EMBL" id="CAL1679907.1"/>
    </source>
</evidence>
<gene>
    <name evidence="1" type="ORF">LPLAT_LOCUS6015</name>
</gene>
<dbReference type="AlphaFoldDB" id="A0AAV2NJQ1"/>
<dbReference type="Pfam" id="PF13516">
    <property type="entry name" value="LRR_6"/>
    <property type="match status" value="3"/>
</dbReference>
<name>A0AAV2NJQ1_9HYME</name>
<dbReference type="Proteomes" id="UP001497644">
    <property type="component" value="Chromosome 2"/>
</dbReference>
<dbReference type="PANTHER" id="PTHR46984">
    <property type="entry name" value="LEUCINE-RICH REPEAT-CONTAINING PROTEIN 71"/>
    <property type="match status" value="1"/>
</dbReference>
<dbReference type="InterPro" id="IPR001611">
    <property type="entry name" value="Leu-rich_rpt"/>
</dbReference>